<evidence type="ECO:0000259" key="2">
    <source>
        <dbReference type="Pfam" id="PF14111"/>
    </source>
</evidence>
<evidence type="ECO:0000313" key="4">
    <source>
        <dbReference type="Proteomes" id="UP001318860"/>
    </source>
</evidence>
<name>A0ABR0XIY5_REHGL</name>
<organism evidence="3 4">
    <name type="scientific">Rehmannia glutinosa</name>
    <name type="common">Chinese foxglove</name>
    <dbReference type="NCBI Taxonomy" id="99300"/>
    <lineage>
        <taxon>Eukaryota</taxon>
        <taxon>Viridiplantae</taxon>
        <taxon>Streptophyta</taxon>
        <taxon>Embryophyta</taxon>
        <taxon>Tracheophyta</taxon>
        <taxon>Spermatophyta</taxon>
        <taxon>Magnoliopsida</taxon>
        <taxon>eudicotyledons</taxon>
        <taxon>Gunneridae</taxon>
        <taxon>Pentapetalae</taxon>
        <taxon>asterids</taxon>
        <taxon>lamiids</taxon>
        <taxon>Lamiales</taxon>
        <taxon>Orobanchaceae</taxon>
        <taxon>Rehmannieae</taxon>
        <taxon>Rehmannia</taxon>
    </lineage>
</organism>
<dbReference type="EMBL" id="JABTTQ020000004">
    <property type="protein sequence ID" value="KAK6158941.1"/>
    <property type="molecule type" value="Genomic_DNA"/>
</dbReference>
<evidence type="ECO:0000313" key="3">
    <source>
        <dbReference type="EMBL" id="KAK6158941.1"/>
    </source>
</evidence>
<dbReference type="Proteomes" id="UP001318860">
    <property type="component" value="Unassembled WGS sequence"/>
</dbReference>
<dbReference type="PANTHER" id="PTHR31286">
    <property type="entry name" value="GLYCINE-RICH CELL WALL STRUCTURAL PROTEIN 1.8-LIKE"/>
    <property type="match status" value="1"/>
</dbReference>
<reference evidence="3 4" key="1">
    <citation type="journal article" date="2021" name="Comput. Struct. Biotechnol. J.">
        <title>De novo genome assembly of the potent medicinal plant Rehmannia glutinosa using nanopore technology.</title>
        <authorList>
            <person name="Ma L."/>
            <person name="Dong C."/>
            <person name="Song C."/>
            <person name="Wang X."/>
            <person name="Zheng X."/>
            <person name="Niu Y."/>
            <person name="Chen S."/>
            <person name="Feng W."/>
        </authorList>
    </citation>
    <scope>NUCLEOTIDE SEQUENCE [LARGE SCALE GENOMIC DNA]</scope>
    <source>
        <strain evidence="3">DH-2019</strain>
    </source>
</reference>
<evidence type="ECO:0000256" key="1">
    <source>
        <dbReference type="SAM" id="MobiDB-lite"/>
    </source>
</evidence>
<dbReference type="InterPro" id="IPR040256">
    <property type="entry name" value="At4g02000-like"/>
</dbReference>
<dbReference type="InterPro" id="IPR025558">
    <property type="entry name" value="DUF4283"/>
</dbReference>
<protein>
    <recommendedName>
        <fullName evidence="2">DUF4283 domain-containing protein</fullName>
    </recommendedName>
</protein>
<proteinExistence type="predicted"/>
<gene>
    <name evidence="3" type="ORF">DH2020_006255</name>
</gene>
<keyword evidence="4" id="KW-1185">Reference proteome</keyword>
<dbReference type="Pfam" id="PF14111">
    <property type="entry name" value="DUF4283"/>
    <property type="match status" value="1"/>
</dbReference>
<sequence>MAENQPPKYESYANVTASSSIRSNLSFDPKRVVPVGTHQVRDGKQVLGFSSSENDRLAASWKLTLIGKFSSAIPHPKGIDSGFAALNLKGPFSWRFANPSHIIIKLQLEEDFNKLWMGTLWSLGDCPMRVFKWTPSFNPRTEAPLAPVWIRLPGLPIHFFDHNALFAISNIIGTPLQVDSLTASRSRLSMARVCIELDLLKERTEEILLEFDETSQVQKIIYERVPDYCTHCKHIGHSIVGCYMNGNASHPPPPARQPSSIAGSVGHDLKGLSGFWISQGVQRVKRKGPRETGLISKECLILAKNSKHTYFADTHSYAEGSGTNRFSSLVNGDFQPLDTQSQLIKGSDQVNGFHLDDRIDSIIVEENLVGNVAASRFERTATIRNPNIMGDNSCLQAGPENGISNKKNIDFGKKIDNLAVESELMQDTGNKVGCSIIIFSNKDKLAEEHASRNELIGLENGVRIPPAVNGSPMSISHSTPILSSFEENKNPHKAFAGTFMSTTNCHMGSSFLNDNKIPGSYLEITAVGPQKSSDNMDHLGQNCSSSRHLNMVEIVGDSIINGPDFMTDLTAGVMKGDNCGALFDDNPPELSHSTIPLDGVIAQLDYNRILKGTTTTPFHAKKVEDAKHNLDPDNGPSTPSPRHALCR</sequence>
<comment type="caution">
    <text evidence="3">The sequence shown here is derived from an EMBL/GenBank/DDBJ whole genome shotgun (WGS) entry which is preliminary data.</text>
</comment>
<dbReference type="PANTHER" id="PTHR31286:SF177">
    <property type="entry name" value="ENDONUCLEASE_EXONUCLEASE_PHOSPHATASE"/>
    <property type="match status" value="1"/>
</dbReference>
<accession>A0ABR0XIY5</accession>
<feature type="domain" description="DUF4283" evidence="2">
    <location>
        <begin position="58"/>
        <end position="139"/>
    </location>
</feature>
<feature type="region of interest" description="Disordered" evidence="1">
    <location>
        <begin position="625"/>
        <end position="647"/>
    </location>
</feature>